<keyword evidence="1" id="KW-0812">Transmembrane</keyword>
<proteinExistence type="predicted"/>
<dbReference type="AlphaFoldDB" id="A0A1A9KFC1"/>
<evidence type="ECO:0000256" key="1">
    <source>
        <dbReference type="SAM" id="Phobius"/>
    </source>
</evidence>
<reference evidence="2 3" key="1">
    <citation type="submission" date="2016-05" db="EMBL/GenBank/DDBJ databases">
        <title>Genome Sequence of Pseudomonas citronellolis Strain SJTE-3, an Estrogens and Persistent Organic Pollutants degradation strain.</title>
        <authorList>
            <person name="Liang R."/>
        </authorList>
    </citation>
    <scope>NUCLEOTIDE SEQUENCE [LARGE SCALE GENOMIC DNA]</scope>
    <source>
        <strain evidence="2 3">SJTE-3</strain>
    </source>
</reference>
<dbReference type="EMBL" id="CP015878">
    <property type="protein sequence ID" value="ANI16232.1"/>
    <property type="molecule type" value="Genomic_DNA"/>
</dbReference>
<dbReference type="Proteomes" id="UP000077748">
    <property type="component" value="Chromosome"/>
</dbReference>
<evidence type="ECO:0000313" key="3">
    <source>
        <dbReference type="Proteomes" id="UP000077748"/>
    </source>
</evidence>
<protein>
    <recommendedName>
        <fullName evidence="4">Protoporphyrinogen IX oxidase</fullName>
    </recommendedName>
</protein>
<evidence type="ECO:0008006" key="4">
    <source>
        <dbReference type="Google" id="ProtNLM"/>
    </source>
</evidence>
<organism evidence="2 3">
    <name type="scientific">Pseudomonas citronellolis</name>
    <dbReference type="NCBI Taxonomy" id="53408"/>
    <lineage>
        <taxon>Bacteria</taxon>
        <taxon>Pseudomonadati</taxon>
        <taxon>Pseudomonadota</taxon>
        <taxon>Gammaproteobacteria</taxon>
        <taxon>Pseudomonadales</taxon>
        <taxon>Pseudomonadaceae</taxon>
        <taxon>Pseudomonas</taxon>
    </lineage>
</organism>
<accession>A0A1A9KFC1</accession>
<keyword evidence="1" id="KW-0472">Membrane</keyword>
<feature type="transmembrane region" description="Helical" evidence="1">
    <location>
        <begin position="103"/>
        <end position="123"/>
    </location>
</feature>
<evidence type="ECO:0000313" key="2">
    <source>
        <dbReference type="EMBL" id="ANI16232.1"/>
    </source>
</evidence>
<sequence>MYELLSQTHKGLAMLSVLLTLGWVSIVLTAPRIAGELGRPRKLVYTGAMAMTGLTGLSGLVLVVVAQGTWLKLIFPWLGLIAVAGHGFSGTSSRRALVAGSKMPALVAASLQLLFLITAYGLMTLKPF</sequence>
<gene>
    <name evidence="2" type="ORF">A9C11_20635</name>
</gene>
<name>A0A1A9KFC1_9PSED</name>
<feature type="transmembrane region" description="Helical" evidence="1">
    <location>
        <begin position="12"/>
        <end position="31"/>
    </location>
</feature>
<feature type="transmembrane region" description="Helical" evidence="1">
    <location>
        <begin position="73"/>
        <end position="91"/>
    </location>
</feature>
<keyword evidence="1" id="KW-1133">Transmembrane helix</keyword>
<dbReference type="RefSeq" id="WP_052165145.1">
    <property type="nucleotide sequence ID" value="NZ_CP015878.1"/>
</dbReference>
<feature type="transmembrane region" description="Helical" evidence="1">
    <location>
        <begin position="43"/>
        <end position="67"/>
    </location>
</feature>